<keyword evidence="1" id="KW-0472">Membrane</keyword>
<protein>
    <submittedName>
        <fullName evidence="2">Uncharacterized protein</fullName>
    </submittedName>
</protein>
<feature type="transmembrane region" description="Helical" evidence="1">
    <location>
        <begin position="71"/>
        <end position="94"/>
    </location>
</feature>
<gene>
    <name evidence="2" type="ORF">J2750_001389</name>
</gene>
<keyword evidence="1" id="KW-1133">Transmembrane helix</keyword>
<evidence type="ECO:0000313" key="3">
    <source>
        <dbReference type="Proteomes" id="UP001185015"/>
    </source>
</evidence>
<keyword evidence="3" id="KW-1185">Reference proteome</keyword>
<sequence>MVPKLYLYSFGLWLLFIIPAILNGISRGLYAPYTGELLAHPISSVIFSAVIFTVTYIFLKYSGISGKSVQFIYVGLMWLCLTICFEFLFGHFVIGHS</sequence>
<keyword evidence="1" id="KW-0812">Transmembrane</keyword>
<dbReference type="AlphaFoldDB" id="A0AA90U050"/>
<evidence type="ECO:0000256" key="1">
    <source>
        <dbReference type="SAM" id="Phobius"/>
    </source>
</evidence>
<organism evidence="2 3">
    <name type="scientific">Methanococcoides alaskense</name>
    <dbReference type="NCBI Taxonomy" id="325778"/>
    <lineage>
        <taxon>Archaea</taxon>
        <taxon>Methanobacteriati</taxon>
        <taxon>Methanobacteriota</taxon>
        <taxon>Stenosarchaea group</taxon>
        <taxon>Methanomicrobia</taxon>
        <taxon>Methanosarcinales</taxon>
        <taxon>Methanosarcinaceae</taxon>
        <taxon>Methanococcoides</taxon>
    </lineage>
</organism>
<accession>A0AA90U050</accession>
<reference evidence="2 3" key="1">
    <citation type="submission" date="2023-07" db="EMBL/GenBank/DDBJ databases">
        <title>Genomic Encyclopedia of Type Strains, Phase IV (KMG-IV): sequencing the most valuable type-strain genomes for metagenomic binning, comparative biology and taxonomic classification.</title>
        <authorList>
            <person name="Goeker M."/>
        </authorList>
    </citation>
    <scope>NUCLEOTIDE SEQUENCE [LARGE SCALE GENOMIC DNA]</scope>
    <source>
        <strain evidence="2 3">DSM 17273</strain>
    </source>
</reference>
<evidence type="ECO:0000313" key="2">
    <source>
        <dbReference type="EMBL" id="MDR6222929.1"/>
    </source>
</evidence>
<feature type="transmembrane region" description="Helical" evidence="1">
    <location>
        <begin position="6"/>
        <end position="25"/>
    </location>
</feature>
<feature type="transmembrane region" description="Helical" evidence="1">
    <location>
        <begin position="37"/>
        <end position="59"/>
    </location>
</feature>
<proteinExistence type="predicted"/>
<comment type="caution">
    <text evidence="2">The sequence shown here is derived from an EMBL/GenBank/DDBJ whole genome shotgun (WGS) entry which is preliminary data.</text>
</comment>
<dbReference type="EMBL" id="JAVDQI010000004">
    <property type="protein sequence ID" value="MDR6222929.1"/>
    <property type="molecule type" value="Genomic_DNA"/>
</dbReference>
<dbReference type="Proteomes" id="UP001185015">
    <property type="component" value="Unassembled WGS sequence"/>
</dbReference>
<dbReference type="RefSeq" id="WP_270096839.1">
    <property type="nucleotide sequence ID" value="NZ_JAQFFK010000005.1"/>
</dbReference>
<name>A0AA90U050_9EURY</name>